<name>A0ABQ7QRE2_PLUXY</name>
<reference evidence="1 2" key="1">
    <citation type="submission" date="2021-06" db="EMBL/GenBank/DDBJ databases">
        <title>A haploid diamondback moth (Plutella xylostella L.) genome assembly resolves 31 chromosomes and identifies a diamide resistance mutation.</title>
        <authorList>
            <person name="Ward C.M."/>
            <person name="Perry K.D."/>
            <person name="Baker G."/>
            <person name="Powis K."/>
            <person name="Heckel D.G."/>
            <person name="Baxter S.W."/>
        </authorList>
    </citation>
    <scope>NUCLEOTIDE SEQUENCE [LARGE SCALE GENOMIC DNA]</scope>
    <source>
        <strain evidence="1 2">LV</strain>
        <tissue evidence="1">Single pupa</tissue>
    </source>
</reference>
<sequence>MNAYAFPGGGRRAFIKFRLQPADTVMRGNFVSIAPTFGTSGLIKWLKVQAAAAAAARAGTERGKPQTSSN</sequence>
<accession>A0ABQ7QRE2</accession>
<evidence type="ECO:0000313" key="2">
    <source>
        <dbReference type="Proteomes" id="UP000823941"/>
    </source>
</evidence>
<comment type="caution">
    <text evidence="1">The sequence shown here is derived from an EMBL/GenBank/DDBJ whole genome shotgun (WGS) entry which is preliminary data.</text>
</comment>
<keyword evidence="2" id="KW-1185">Reference proteome</keyword>
<dbReference type="Proteomes" id="UP000823941">
    <property type="component" value="Chromosome 10"/>
</dbReference>
<dbReference type="EMBL" id="JAHIBW010000010">
    <property type="protein sequence ID" value="KAG7307630.1"/>
    <property type="molecule type" value="Genomic_DNA"/>
</dbReference>
<evidence type="ECO:0000313" key="1">
    <source>
        <dbReference type="EMBL" id="KAG7307630.1"/>
    </source>
</evidence>
<organism evidence="1 2">
    <name type="scientific">Plutella xylostella</name>
    <name type="common">Diamondback moth</name>
    <name type="synonym">Plutella maculipennis</name>
    <dbReference type="NCBI Taxonomy" id="51655"/>
    <lineage>
        <taxon>Eukaryota</taxon>
        <taxon>Metazoa</taxon>
        <taxon>Ecdysozoa</taxon>
        <taxon>Arthropoda</taxon>
        <taxon>Hexapoda</taxon>
        <taxon>Insecta</taxon>
        <taxon>Pterygota</taxon>
        <taxon>Neoptera</taxon>
        <taxon>Endopterygota</taxon>
        <taxon>Lepidoptera</taxon>
        <taxon>Glossata</taxon>
        <taxon>Ditrysia</taxon>
        <taxon>Yponomeutoidea</taxon>
        <taxon>Plutellidae</taxon>
        <taxon>Plutella</taxon>
    </lineage>
</organism>
<protein>
    <submittedName>
        <fullName evidence="1">Uncharacterized protein</fullName>
    </submittedName>
</protein>
<proteinExistence type="predicted"/>
<gene>
    <name evidence="1" type="ORF">JYU34_007851</name>
</gene>